<proteinExistence type="inferred from homology"/>
<dbReference type="InterPro" id="IPR015168">
    <property type="entry name" value="SsuA/THI5"/>
</dbReference>
<evidence type="ECO:0000259" key="3">
    <source>
        <dbReference type="SMART" id="SM00062"/>
    </source>
</evidence>
<dbReference type="RefSeq" id="WP_344496415.1">
    <property type="nucleotide sequence ID" value="NZ_BAAAQX010000077.1"/>
</dbReference>
<accession>A0ABN3D4S3</accession>
<dbReference type="PANTHER" id="PTHR30024">
    <property type="entry name" value="ALIPHATIC SULFONATES-BINDING PROTEIN-RELATED"/>
    <property type="match status" value="1"/>
</dbReference>
<evidence type="ECO:0000256" key="1">
    <source>
        <dbReference type="ARBA" id="ARBA00010742"/>
    </source>
</evidence>
<feature type="domain" description="Solute-binding protein family 3/N-terminal" evidence="3">
    <location>
        <begin position="38"/>
        <end position="261"/>
    </location>
</feature>
<dbReference type="EMBL" id="BAAAQX010000077">
    <property type="protein sequence ID" value="GAA2219622.1"/>
    <property type="molecule type" value="Genomic_DNA"/>
</dbReference>
<dbReference type="Proteomes" id="UP001499843">
    <property type="component" value="Unassembled WGS sequence"/>
</dbReference>
<feature type="signal peptide" evidence="2">
    <location>
        <begin position="1"/>
        <end position="20"/>
    </location>
</feature>
<dbReference type="Pfam" id="PF09084">
    <property type="entry name" value="NMT1"/>
    <property type="match status" value="1"/>
</dbReference>
<evidence type="ECO:0000313" key="4">
    <source>
        <dbReference type="EMBL" id="GAA2219622.1"/>
    </source>
</evidence>
<dbReference type="SUPFAM" id="SSF53850">
    <property type="entry name" value="Periplasmic binding protein-like II"/>
    <property type="match status" value="1"/>
</dbReference>
<keyword evidence="5" id="KW-1185">Reference proteome</keyword>
<comment type="similarity">
    <text evidence="1">Belongs to the bacterial solute-binding protein SsuA/TauA family.</text>
</comment>
<dbReference type="PROSITE" id="PS51257">
    <property type="entry name" value="PROKAR_LIPOPROTEIN"/>
    <property type="match status" value="1"/>
</dbReference>
<reference evidence="4 5" key="1">
    <citation type="journal article" date="2019" name="Int. J. Syst. Evol. Microbiol.">
        <title>The Global Catalogue of Microorganisms (GCM) 10K type strain sequencing project: providing services to taxonomists for standard genome sequencing and annotation.</title>
        <authorList>
            <consortium name="The Broad Institute Genomics Platform"/>
            <consortium name="The Broad Institute Genome Sequencing Center for Infectious Disease"/>
            <person name="Wu L."/>
            <person name="Ma J."/>
        </authorList>
    </citation>
    <scope>NUCLEOTIDE SEQUENCE [LARGE SCALE GENOMIC DNA]</scope>
    <source>
        <strain evidence="4 5">JCM 16114</strain>
    </source>
</reference>
<organism evidence="4 5">
    <name type="scientific">Nonomuraea monospora</name>
    <dbReference type="NCBI Taxonomy" id="568818"/>
    <lineage>
        <taxon>Bacteria</taxon>
        <taxon>Bacillati</taxon>
        <taxon>Actinomycetota</taxon>
        <taxon>Actinomycetes</taxon>
        <taxon>Streptosporangiales</taxon>
        <taxon>Streptosporangiaceae</taxon>
        <taxon>Nonomuraea</taxon>
    </lineage>
</organism>
<dbReference type="SMART" id="SM00062">
    <property type="entry name" value="PBPb"/>
    <property type="match status" value="1"/>
</dbReference>
<evidence type="ECO:0000313" key="5">
    <source>
        <dbReference type="Proteomes" id="UP001499843"/>
    </source>
</evidence>
<protein>
    <recommendedName>
        <fullName evidence="3">Solute-binding protein family 3/N-terminal domain-containing protein</fullName>
    </recommendedName>
</protein>
<feature type="chain" id="PRO_5045672228" description="Solute-binding protein family 3/N-terminal domain-containing protein" evidence="2">
    <location>
        <begin position="21"/>
        <end position="322"/>
    </location>
</feature>
<comment type="caution">
    <text evidence="4">The sequence shown here is derived from an EMBL/GenBank/DDBJ whole genome shotgun (WGS) entry which is preliminary data.</text>
</comment>
<keyword evidence="2" id="KW-0732">Signal</keyword>
<sequence>MNRRSFLVAAGLSATGLLTACGGPEAGGGGTTADGRTVINVGVTPLLNAAPLYLGIKKGFFSAEGLAATAKTIQTAATAIPSMLKGELQYALVSTVPAINARAQGLQINMVLGNDVYAEKTKDDGAAILVRTDSRIKKAADLAGATVGVVGLKSMPELAVRLAMRQAGADPSSAKFVELPYPEMNSAVQQGRVDAVLSADPFLQQGLAQGLRQPCAPYSEALPKVTGLSWIGAGAYLQEHSDAAQRFVTAMTKSVQYAAEHPDEVRAEAGTFTTISAAALGEVRLPIFEPRLDMTQVQKIANAMMTEEFIAKEPDLSGLVRT</sequence>
<gene>
    <name evidence="4" type="ORF">GCM10009850_121090</name>
</gene>
<dbReference type="Gene3D" id="3.40.190.10">
    <property type="entry name" value="Periplasmic binding protein-like II"/>
    <property type="match status" value="2"/>
</dbReference>
<evidence type="ECO:0000256" key="2">
    <source>
        <dbReference type="SAM" id="SignalP"/>
    </source>
</evidence>
<dbReference type="InterPro" id="IPR001638">
    <property type="entry name" value="Solute-binding_3/MltF_N"/>
</dbReference>
<name>A0ABN3D4S3_9ACTN</name>